<protein>
    <submittedName>
        <fullName evidence="1">N-acetyl-glucosamine-6-phosphate deacetylase</fullName>
        <ecNumber evidence="1">3.5.1.25</ecNumber>
    </submittedName>
</protein>
<dbReference type="EC" id="3.5.1.25" evidence="1"/>
<evidence type="ECO:0000313" key="1">
    <source>
        <dbReference type="EMBL" id="KAK9667513.1"/>
    </source>
</evidence>
<comment type="caution">
    <text evidence="1">The sequence shown here is derived from an EMBL/GenBank/DDBJ whole genome shotgun (WGS) entry which is preliminary data.</text>
</comment>
<organism evidence="1 2">
    <name type="scientific">Basidiobolus ranarum</name>
    <dbReference type="NCBI Taxonomy" id="34480"/>
    <lineage>
        <taxon>Eukaryota</taxon>
        <taxon>Fungi</taxon>
        <taxon>Fungi incertae sedis</taxon>
        <taxon>Zoopagomycota</taxon>
        <taxon>Entomophthoromycotina</taxon>
        <taxon>Basidiobolomycetes</taxon>
        <taxon>Basidiobolales</taxon>
        <taxon>Basidiobolaceae</taxon>
        <taxon>Basidiobolus</taxon>
    </lineage>
</organism>
<sequence length="72" mass="8034">MSTQGKVIKIVNGRIVRDGKIITGDYLYVKDGKFVDGKSFFWDDQSSPDVVFDAENAILSPGYVSTKSLRLF</sequence>
<accession>A0ABR2VK00</accession>
<dbReference type="InterPro" id="IPR011059">
    <property type="entry name" value="Metal-dep_hydrolase_composite"/>
</dbReference>
<keyword evidence="1" id="KW-0378">Hydrolase</keyword>
<proteinExistence type="predicted"/>
<dbReference type="EMBL" id="JASJQH010011195">
    <property type="protein sequence ID" value="KAK9667513.1"/>
    <property type="molecule type" value="Genomic_DNA"/>
</dbReference>
<keyword evidence="2" id="KW-1185">Reference proteome</keyword>
<name>A0ABR2VK00_9FUNG</name>
<reference evidence="1 2" key="1">
    <citation type="submission" date="2023-04" db="EMBL/GenBank/DDBJ databases">
        <title>Genome of Basidiobolus ranarum AG-B5.</title>
        <authorList>
            <person name="Stajich J.E."/>
            <person name="Carter-House D."/>
            <person name="Gryganskyi A."/>
        </authorList>
    </citation>
    <scope>NUCLEOTIDE SEQUENCE [LARGE SCALE GENOMIC DNA]</scope>
    <source>
        <strain evidence="1 2">AG-B5</strain>
    </source>
</reference>
<dbReference type="Proteomes" id="UP001479436">
    <property type="component" value="Unassembled WGS sequence"/>
</dbReference>
<dbReference type="GO" id="GO:0008448">
    <property type="term" value="F:N-acetylglucosamine-6-phosphate deacetylase activity"/>
    <property type="evidence" value="ECO:0007669"/>
    <property type="project" value="UniProtKB-EC"/>
</dbReference>
<evidence type="ECO:0000313" key="2">
    <source>
        <dbReference type="Proteomes" id="UP001479436"/>
    </source>
</evidence>
<gene>
    <name evidence="1" type="primary">NAG2_6</name>
    <name evidence="1" type="ORF">K7432_017757</name>
</gene>
<dbReference type="SUPFAM" id="SSF51338">
    <property type="entry name" value="Composite domain of metallo-dependent hydrolases"/>
    <property type="match status" value="1"/>
</dbReference>